<reference evidence="2 3" key="1">
    <citation type="journal article" date="2011" name="J. Bacteriol.">
        <title>Complete Genome Sequence of the Aerobic Marine Methanotroph Methylomonas methanica MC09.</title>
        <authorList>
            <person name="Boden R."/>
            <person name="Cunliffe M."/>
            <person name="Scanlan J."/>
            <person name="Moussard H."/>
            <person name="Kits K.D."/>
            <person name="Klotz M.G."/>
            <person name="Jetten M.S."/>
            <person name="Vuilleumier S."/>
            <person name="Han J."/>
            <person name="Peters L."/>
            <person name="Mikhailova N."/>
            <person name="Teshima H."/>
            <person name="Tapia R."/>
            <person name="Kyrpides N."/>
            <person name="Ivanova N."/>
            <person name="Pagani I."/>
            <person name="Cheng J.F."/>
            <person name="Goodwin L."/>
            <person name="Han C."/>
            <person name="Hauser L."/>
            <person name="Land M.L."/>
            <person name="Lapidus A."/>
            <person name="Lucas S."/>
            <person name="Pitluck S."/>
            <person name="Woyke T."/>
            <person name="Stein L."/>
            <person name="Murrell J.C."/>
        </authorList>
    </citation>
    <scope>NUCLEOTIDE SEQUENCE [LARGE SCALE GENOMIC DNA]</scope>
    <source>
        <strain evidence="2 3">MC09</strain>
    </source>
</reference>
<proteinExistence type="predicted"/>
<gene>
    <name evidence="2" type="ordered locus">Metme_4309</name>
</gene>
<dbReference type="KEGG" id="mmt:Metme_4309"/>
<dbReference type="PANTHER" id="PTHR37391:SF2">
    <property type="entry name" value="E3 UBIQUITIN-PROTEIN LIGASE"/>
    <property type="match status" value="1"/>
</dbReference>
<dbReference type="PANTHER" id="PTHR37391">
    <property type="entry name" value="E3 UBIQUITIN-PROTEIN LIGASE"/>
    <property type="match status" value="1"/>
</dbReference>
<evidence type="ECO:0000313" key="3">
    <source>
        <dbReference type="Proteomes" id="UP000008888"/>
    </source>
</evidence>
<accession>G0A2Z9</accession>
<reference key="2">
    <citation type="submission" date="2011-05" db="EMBL/GenBank/DDBJ databases">
        <title>Complete genome sequence of the aerobic marine methanotroph Methylomonas methanica MC09.</title>
        <authorList>
            <person name="Boden R."/>
            <person name="Cunliffe M."/>
            <person name="Scanlan J."/>
            <person name="Moussard H."/>
            <person name="Kits K.D."/>
            <person name="Klotz M."/>
            <person name="Jetten M."/>
            <person name="Vuilleumier S."/>
            <person name="Han J."/>
            <person name="Peters L."/>
            <person name="Mikhailova N."/>
            <person name="Teshima H."/>
            <person name="Tapia R."/>
            <person name="Kyrpides N."/>
            <person name="Ivanova N."/>
            <person name="Pagani I."/>
            <person name="Cheng J.-F."/>
            <person name="Goodwin L."/>
            <person name="Han C."/>
            <person name="Hauser L."/>
            <person name="Land M."/>
            <person name="Lapidus A."/>
            <person name="Lucas S."/>
            <person name="Pitluck S."/>
            <person name="Woyke T."/>
            <person name="Stein L.Y."/>
            <person name="Murrell C."/>
        </authorList>
    </citation>
    <scope>NUCLEOTIDE SEQUENCE</scope>
    <source>
        <strain>MC09</strain>
    </source>
</reference>
<protein>
    <recommendedName>
        <fullName evidence="1">DUF6817 domain-containing protein</fullName>
    </recommendedName>
</protein>
<dbReference type="EMBL" id="CP002738">
    <property type="protein sequence ID" value="AEG02658.1"/>
    <property type="molecule type" value="Genomic_DNA"/>
</dbReference>
<dbReference type="eggNOG" id="COG2267">
    <property type="taxonomic scope" value="Bacteria"/>
</dbReference>
<dbReference type="HOGENOM" id="CLU_113685_0_0_6"/>
<dbReference type="STRING" id="857087.Metme_4309"/>
<feature type="domain" description="DUF6817" evidence="1">
    <location>
        <begin position="10"/>
        <end position="93"/>
    </location>
</feature>
<dbReference type="RefSeq" id="WP_013820873.1">
    <property type="nucleotide sequence ID" value="NC_015572.1"/>
</dbReference>
<dbReference type="InterPro" id="IPR049202">
    <property type="entry name" value="DUF6817"/>
</dbReference>
<dbReference type="Pfam" id="PF20680">
    <property type="entry name" value="DUF6817"/>
    <property type="match status" value="1"/>
</dbReference>
<dbReference type="Proteomes" id="UP000008888">
    <property type="component" value="Chromosome"/>
</dbReference>
<sequence>MNDYVIFEKLRELGAGEFEHLNGRLLSHLRGTYDLLHHWGANEVLCKAGLYHAAYGTAGYDEKLISLNERLQIQELIGLESEEVVYVYCACDRDFFWPQLGVVENPVFRNRFSGEEYTLENDALKKFCELTAANELEIACGSAQFIDKYGIGLRSLFMRMKTYLSPPAYQFFKQTLGVVNANISLKGTLRFAARPLAWRSVSEGSIEEKI</sequence>
<keyword evidence="3" id="KW-1185">Reference proteome</keyword>
<name>G0A2Z9_METMM</name>
<reference evidence="3" key="3">
    <citation type="submission" date="2011-05" db="EMBL/GenBank/DDBJ databases">
        <title>Complete sequence of Methylomonas methanica MC09.</title>
        <authorList>
            <consortium name="US DOE Joint Genome Institute"/>
            <person name="Lucas S."/>
            <person name="Han J."/>
            <person name="Lapidus A."/>
            <person name="Cheng J.-F."/>
            <person name="Goodwin L."/>
            <person name="Pitluck S."/>
            <person name="Peters L."/>
            <person name="Mikhailova N."/>
            <person name="Teshima H."/>
            <person name="Han C."/>
            <person name="Tapia R."/>
            <person name="Land M."/>
            <person name="Hauser L."/>
            <person name="Kyrpides N."/>
            <person name="Ivanova N."/>
            <person name="Pagani I."/>
            <person name="Stein L."/>
            <person name="Woyke T."/>
        </authorList>
    </citation>
    <scope>NUCLEOTIDE SEQUENCE [LARGE SCALE GENOMIC DNA]</scope>
    <source>
        <strain evidence="3">MC09</strain>
    </source>
</reference>
<evidence type="ECO:0000259" key="1">
    <source>
        <dbReference type="Pfam" id="PF20680"/>
    </source>
</evidence>
<evidence type="ECO:0000313" key="2">
    <source>
        <dbReference type="EMBL" id="AEG02658.1"/>
    </source>
</evidence>
<organism evidence="2 3">
    <name type="scientific">Methylomonas methanica (strain DSM 25384 / MC09)</name>
    <dbReference type="NCBI Taxonomy" id="857087"/>
    <lineage>
        <taxon>Bacteria</taxon>
        <taxon>Pseudomonadati</taxon>
        <taxon>Pseudomonadota</taxon>
        <taxon>Gammaproteobacteria</taxon>
        <taxon>Methylococcales</taxon>
        <taxon>Methylococcaceae</taxon>
        <taxon>Methylomonas</taxon>
    </lineage>
</organism>
<dbReference type="AlphaFoldDB" id="G0A2Z9"/>